<sequence>MIELYRDSGLEIYEKSHYSNREHIIEVKQILSWYIPGNKRILDIGCSGGLHALEFAKRGYSVTGIDIEPSAIVLARKRSSAYRKSGFRIMDIEKEELRRLGKFDFVYSIGNVLSHVRKDNLPGIFRKIRESIDENGIFLFDVLINAEPFQEEIMPGKNEIQIIWKRELDSSTGRVSMDGTFLEFGFTQHFDVWGYTIEEVTGMLGSSGFGNIEFSEKLDFVAANKTKNPISLYFRAEAGENI</sequence>
<dbReference type="GO" id="GO:0016740">
    <property type="term" value="F:transferase activity"/>
    <property type="evidence" value="ECO:0007669"/>
    <property type="project" value="UniProtKB-KW"/>
</dbReference>
<gene>
    <name evidence="3" type="ORF">MNV_670006</name>
</gene>
<dbReference type="Pfam" id="PF13649">
    <property type="entry name" value="Methyltransf_25"/>
    <property type="match status" value="1"/>
</dbReference>
<dbReference type="AlphaFoldDB" id="A0A284VSN4"/>
<dbReference type="OrthoDB" id="1018at2157"/>
<dbReference type="CDD" id="cd02440">
    <property type="entry name" value="AdoMet_MTases"/>
    <property type="match status" value="1"/>
</dbReference>
<reference evidence="4" key="1">
    <citation type="submission" date="2017-06" db="EMBL/GenBank/DDBJ databases">
        <authorList>
            <person name="Cremers G."/>
        </authorList>
    </citation>
    <scope>NUCLEOTIDE SEQUENCE [LARGE SCALE GENOMIC DNA]</scope>
</reference>
<dbReference type="RefSeq" id="WP_096206884.1">
    <property type="nucleotide sequence ID" value="NZ_FZMP01000215.1"/>
</dbReference>
<protein>
    <recommendedName>
        <fullName evidence="2">Methyltransferase domain-containing protein</fullName>
    </recommendedName>
</protein>
<dbReference type="PANTHER" id="PTHR43861">
    <property type="entry name" value="TRANS-ACONITATE 2-METHYLTRANSFERASE-RELATED"/>
    <property type="match status" value="1"/>
</dbReference>
<accession>A0A284VSN4</accession>
<evidence type="ECO:0000256" key="1">
    <source>
        <dbReference type="ARBA" id="ARBA00022679"/>
    </source>
</evidence>
<organism evidence="3 4">
    <name type="scientific">Candidatus Methanoperedens nitratireducens</name>
    <dbReference type="NCBI Taxonomy" id="1392998"/>
    <lineage>
        <taxon>Archaea</taxon>
        <taxon>Methanobacteriati</taxon>
        <taxon>Methanobacteriota</taxon>
        <taxon>Stenosarchaea group</taxon>
        <taxon>Methanomicrobia</taxon>
        <taxon>Methanosarcinales</taxon>
        <taxon>ANME-2 cluster</taxon>
        <taxon>Candidatus Methanoperedentaceae</taxon>
        <taxon>Candidatus Methanoperedens</taxon>
    </lineage>
</organism>
<dbReference type="Gene3D" id="3.40.50.150">
    <property type="entry name" value="Vaccinia Virus protein VP39"/>
    <property type="match status" value="1"/>
</dbReference>
<dbReference type="SUPFAM" id="SSF53335">
    <property type="entry name" value="S-adenosyl-L-methionine-dependent methyltransferases"/>
    <property type="match status" value="1"/>
</dbReference>
<feature type="domain" description="Methyltransferase" evidence="2">
    <location>
        <begin position="41"/>
        <end position="136"/>
    </location>
</feature>
<evidence type="ECO:0000259" key="2">
    <source>
        <dbReference type="Pfam" id="PF13649"/>
    </source>
</evidence>
<dbReference type="Gene3D" id="2.20.25.110">
    <property type="entry name" value="S-adenosyl-L-methionine-dependent methyltransferases"/>
    <property type="match status" value="1"/>
</dbReference>
<dbReference type="InterPro" id="IPR041698">
    <property type="entry name" value="Methyltransf_25"/>
</dbReference>
<evidence type="ECO:0000313" key="3">
    <source>
        <dbReference type="EMBL" id="SNQ62300.1"/>
    </source>
</evidence>
<keyword evidence="4" id="KW-1185">Reference proteome</keyword>
<dbReference type="Proteomes" id="UP000218615">
    <property type="component" value="Unassembled WGS sequence"/>
</dbReference>
<proteinExistence type="predicted"/>
<dbReference type="InterPro" id="IPR029063">
    <property type="entry name" value="SAM-dependent_MTases_sf"/>
</dbReference>
<dbReference type="EMBL" id="FZMP01000215">
    <property type="protein sequence ID" value="SNQ62300.1"/>
    <property type="molecule type" value="Genomic_DNA"/>
</dbReference>
<evidence type="ECO:0000313" key="4">
    <source>
        <dbReference type="Proteomes" id="UP000218615"/>
    </source>
</evidence>
<keyword evidence="1" id="KW-0808">Transferase</keyword>
<name>A0A284VSN4_9EURY</name>